<organism evidence="3 4">
    <name type="scientific">Ranitomeya imitator</name>
    <name type="common">mimic poison frog</name>
    <dbReference type="NCBI Taxonomy" id="111125"/>
    <lineage>
        <taxon>Eukaryota</taxon>
        <taxon>Metazoa</taxon>
        <taxon>Chordata</taxon>
        <taxon>Craniata</taxon>
        <taxon>Vertebrata</taxon>
        <taxon>Euteleostomi</taxon>
        <taxon>Amphibia</taxon>
        <taxon>Batrachia</taxon>
        <taxon>Anura</taxon>
        <taxon>Neobatrachia</taxon>
        <taxon>Hyloidea</taxon>
        <taxon>Dendrobatidae</taxon>
        <taxon>Dendrobatinae</taxon>
        <taxon>Ranitomeya</taxon>
    </lineage>
</organism>
<reference evidence="3" key="1">
    <citation type="submission" date="2023-07" db="EMBL/GenBank/DDBJ databases">
        <authorList>
            <person name="Stuckert A."/>
        </authorList>
    </citation>
    <scope>NUCLEOTIDE SEQUENCE</scope>
</reference>
<comment type="caution">
    <text evidence="3">The sequence shown here is derived from an EMBL/GenBank/DDBJ whole genome shotgun (WGS) entry which is preliminary data.</text>
</comment>
<evidence type="ECO:0000313" key="4">
    <source>
        <dbReference type="Proteomes" id="UP001176940"/>
    </source>
</evidence>
<dbReference type="PANTHER" id="PTHR34256:SF1">
    <property type="entry name" value="UPF0561 PROTEIN C2ORF68"/>
    <property type="match status" value="1"/>
</dbReference>
<feature type="compositionally biased region" description="Basic and acidic residues" evidence="2">
    <location>
        <begin position="74"/>
        <end position="85"/>
    </location>
</feature>
<proteinExistence type="inferred from homology"/>
<evidence type="ECO:0000313" key="3">
    <source>
        <dbReference type="EMBL" id="CAJ0933344.1"/>
    </source>
</evidence>
<evidence type="ECO:0000256" key="2">
    <source>
        <dbReference type="SAM" id="MobiDB-lite"/>
    </source>
</evidence>
<name>A0ABN9L753_9NEOB</name>
<dbReference type="InterPro" id="IPR018888">
    <property type="entry name" value="UPF0561"/>
</dbReference>
<feature type="compositionally biased region" description="Acidic residues" evidence="2">
    <location>
        <begin position="86"/>
        <end position="97"/>
    </location>
</feature>
<accession>A0ABN9L753</accession>
<dbReference type="Proteomes" id="UP001176940">
    <property type="component" value="Unassembled WGS sequence"/>
</dbReference>
<gene>
    <name evidence="3" type="ORF">RIMI_LOCUS5458498</name>
</gene>
<protein>
    <submittedName>
        <fullName evidence="3">Uncharacterized protein</fullName>
    </submittedName>
</protein>
<comment type="similarity">
    <text evidence="1">Belongs to the UPF0561 family.</text>
</comment>
<dbReference type="PANTHER" id="PTHR34256">
    <property type="entry name" value="UPF0561 PROTEIN C2ORF68"/>
    <property type="match status" value="1"/>
</dbReference>
<evidence type="ECO:0000256" key="1">
    <source>
        <dbReference type="ARBA" id="ARBA00006905"/>
    </source>
</evidence>
<dbReference type="EMBL" id="CAUEEQ010009329">
    <property type="protein sequence ID" value="CAJ0933344.1"/>
    <property type="molecule type" value="Genomic_DNA"/>
</dbReference>
<dbReference type="Pfam" id="PF10573">
    <property type="entry name" value="UPF0561"/>
    <property type="match status" value="1"/>
</dbReference>
<sequence>MYGANTDRRGYSKLSATVYSRQLLDCHLYGEAILLYLRDDYDKEVKQAKEKQRKRHTPGPSRPRKPDLQVYHPHPRERPSRTTDRADDDLTDSDSSTDPENPANQLFCLEFEADGGQVTSVVVYEDDDAEQIATKISVENQLETRMKEALKRRIQEEIAKRSVHR</sequence>
<keyword evidence="4" id="KW-1185">Reference proteome</keyword>
<feature type="region of interest" description="Disordered" evidence="2">
    <location>
        <begin position="45"/>
        <end position="104"/>
    </location>
</feature>